<sequence length="217" mass="24547">MSELTTRNEPLFDGDLGTTDADVRQVMIRLLMDRVFNGNKHLQLWQTLEKHEKLIRSRFHEFYIDIIISTEQRIAYKAQITPSDDKHKPLKVLRSRRMSREFAAGVLTVYDRWHRARLANRATTKVTLRDFEEAFNSLLTDADRNRTARASNASAALEALHEADLIVGAKPSDGATEWEISPAVPVIYTADALHHMAEMLGGPNSEDDTDAEAGDTE</sequence>
<organism evidence="1 2">
    <name type="scientific">Mycobacteroides chelonae</name>
    <name type="common">Mycobacterium chelonae</name>
    <dbReference type="NCBI Taxonomy" id="1774"/>
    <lineage>
        <taxon>Bacteria</taxon>
        <taxon>Bacillati</taxon>
        <taxon>Actinomycetota</taxon>
        <taxon>Actinomycetes</taxon>
        <taxon>Mycobacteriales</taxon>
        <taxon>Mycobacteriaceae</taxon>
        <taxon>Mycobacteroides</taxon>
    </lineage>
</organism>
<reference evidence="1 2" key="1">
    <citation type="submission" date="2016-10" db="EMBL/GenBank/DDBJ databases">
        <title>Evaluation of Human, Veterinary and Environmental Mycobacterium chelonae Isolates by Core Genome Phylogenomic Analysis, Targeted Gene Comparison, and Anti-microbial Susceptibility Patterns: A Tale of Mistaken Identities.</title>
        <authorList>
            <person name="Fogelson S.B."/>
            <person name="Camus A.C."/>
            <person name="Lorenz W."/>
            <person name="Vasireddy R."/>
            <person name="Vasireddy S."/>
            <person name="Smith T."/>
            <person name="Brown-Elliott B.A."/>
            <person name="Wallace R.J.Jr."/>
            <person name="Hasan N.A."/>
            <person name="Reischl U."/>
            <person name="Sanchez S."/>
        </authorList>
    </citation>
    <scope>NUCLEOTIDE SEQUENCE [LARGE SCALE GENOMIC DNA]</scope>
    <source>
        <strain evidence="1 2">15518</strain>
    </source>
</reference>
<protein>
    <recommendedName>
        <fullName evidence="3">DUF4194 domain-containing protein</fullName>
    </recommendedName>
</protein>
<proteinExistence type="predicted"/>
<keyword evidence="2" id="KW-1185">Reference proteome</keyword>
<comment type="caution">
    <text evidence="1">The sequence shown here is derived from an EMBL/GenBank/DDBJ whole genome shotgun (WGS) entry which is preliminary data.</text>
</comment>
<dbReference type="Proteomes" id="UP000179441">
    <property type="component" value="Unassembled WGS sequence"/>
</dbReference>
<dbReference type="EMBL" id="MLIS01000001">
    <property type="protein sequence ID" value="OHU80125.1"/>
    <property type="molecule type" value="Genomic_DNA"/>
</dbReference>
<dbReference type="Pfam" id="PF13835">
    <property type="entry name" value="DUF4194"/>
    <property type="match status" value="1"/>
</dbReference>
<name>A0A1S1MDJ6_MYCCH</name>
<evidence type="ECO:0000313" key="1">
    <source>
        <dbReference type="EMBL" id="OHU80125.1"/>
    </source>
</evidence>
<gene>
    <name evidence="1" type="ORF">BKG84_18745</name>
</gene>
<evidence type="ECO:0000313" key="2">
    <source>
        <dbReference type="Proteomes" id="UP000179441"/>
    </source>
</evidence>
<dbReference type="AlphaFoldDB" id="A0A1S1MDJ6"/>
<accession>A0A1S1MDJ6</accession>
<evidence type="ECO:0008006" key="3">
    <source>
        <dbReference type="Google" id="ProtNLM"/>
    </source>
</evidence>
<dbReference type="InterPro" id="IPR025449">
    <property type="entry name" value="JetB"/>
</dbReference>